<dbReference type="RefSeq" id="WP_313542932.1">
    <property type="nucleotide sequence ID" value="NZ_CP134880.1"/>
</dbReference>
<protein>
    <submittedName>
        <fullName evidence="2">Uncharacterized protein</fullName>
    </submittedName>
</protein>
<organism evidence="2">
    <name type="scientific">Demequina capsici</name>
    <dbReference type="NCBI Taxonomy" id="3075620"/>
    <lineage>
        <taxon>Bacteria</taxon>
        <taxon>Bacillati</taxon>
        <taxon>Actinomycetota</taxon>
        <taxon>Actinomycetes</taxon>
        <taxon>Micrococcales</taxon>
        <taxon>Demequinaceae</taxon>
        <taxon>Demequina</taxon>
    </lineage>
</organism>
<gene>
    <name evidence="2" type="ORF">RN607_12500</name>
</gene>
<dbReference type="Proteomes" id="UP001303408">
    <property type="component" value="Chromosome"/>
</dbReference>
<reference evidence="2" key="1">
    <citation type="submission" date="2023-09" db="EMBL/GenBank/DDBJ databases">
        <title>Demequina sp. a novel bacteria isolated from Capsicum annuum.</title>
        <authorList>
            <person name="Humaira Z."/>
            <person name="Lee J."/>
            <person name="Cho D."/>
        </authorList>
    </citation>
    <scope>NUCLEOTIDE SEQUENCE</scope>
    <source>
        <strain evidence="2">PMTSA13</strain>
    </source>
</reference>
<dbReference type="AlphaFoldDB" id="A0AA96FC40"/>
<dbReference type="InterPro" id="IPR011044">
    <property type="entry name" value="Quino_amine_DH_bsu"/>
</dbReference>
<sequence length="372" mass="36307">MRPLRGPRFWIAWTVVLGLVVIGSLWALTYPWGDAGGSGVPSASATAPSVSSSDTSSPSPTATALPGLDDSVVAAMGEGWVVTTLVDGSGAVTLAAVDPSGGLYLGPVLPAGSRLLAMLADGRAVVLDPSDGTLRTVALATGDAASLGAGWQDPVVAVPAGADATQILVESGPAGSRTVDAVSTVDGTATRLGDAADRHGLVSSADGTTALTAIGSAPSSIVASTAGADDVSSGAPLGGSACEPEAWDADRQAIVVCADDQTTVWALEPTTATYASAATVPAAGGLAFAVSGSRILVAGSVYGIDGTLKWALPEGAAKATAGIFTGTALALWSPGDDGTAAQVVLVRPTGRLSGVVNVPDGYSGFVQVVAAG</sequence>
<accession>A0AA96FC40</accession>
<evidence type="ECO:0000256" key="1">
    <source>
        <dbReference type="SAM" id="MobiDB-lite"/>
    </source>
</evidence>
<proteinExistence type="predicted"/>
<dbReference type="KEGG" id="dcp:RN607_12500"/>
<evidence type="ECO:0000313" key="2">
    <source>
        <dbReference type="EMBL" id="WNM27008.1"/>
    </source>
</evidence>
<feature type="region of interest" description="Disordered" evidence="1">
    <location>
        <begin position="41"/>
        <end position="64"/>
    </location>
</feature>
<name>A0AA96FC40_9MICO</name>
<dbReference type="EMBL" id="CP134880">
    <property type="protein sequence ID" value="WNM27008.1"/>
    <property type="molecule type" value="Genomic_DNA"/>
</dbReference>
<dbReference type="SUPFAM" id="SSF50969">
    <property type="entry name" value="YVTN repeat-like/Quinoprotein amine dehydrogenase"/>
    <property type="match status" value="1"/>
</dbReference>